<feature type="region of interest" description="Disordered" evidence="1">
    <location>
        <begin position="87"/>
        <end position="106"/>
    </location>
</feature>
<evidence type="ECO:0000313" key="2">
    <source>
        <dbReference type="EMBL" id="OJD19401.1"/>
    </source>
</evidence>
<dbReference type="VEuPathDB" id="FungiDB:AJ78_00671"/>
<accession>A0A1J9PSK3</accession>
<comment type="caution">
    <text evidence="2">The sequence shown here is derived from an EMBL/GenBank/DDBJ whole genome shotgun (WGS) entry which is preliminary data.</text>
</comment>
<gene>
    <name evidence="2" type="ORF">AJ78_00671</name>
</gene>
<sequence length="136" mass="15086">MVNRLTTWKTMKSQSMSSCDTRNPSSHHSVTSMLPQSLVTWQQTSQNPKVNFNGPRKATDQKVKVDLFSPAIPVNTEHNELAFSGPASDAEWIHPPPLPSARQVGSARNEDDGLFWNMENIGASSLRCGMHRSLNP</sequence>
<dbReference type="EMBL" id="LGRN01000011">
    <property type="protein sequence ID" value="OJD19401.1"/>
    <property type="molecule type" value="Genomic_DNA"/>
</dbReference>
<keyword evidence="3" id="KW-1185">Reference proteome</keyword>
<proteinExistence type="predicted"/>
<dbReference type="AlphaFoldDB" id="A0A1J9PSK3"/>
<evidence type="ECO:0000256" key="1">
    <source>
        <dbReference type="SAM" id="MobiDB-lite"/>
    </source>
</evidence>
<evidence type="ECO:0000313" key="3">
    <source>
        <dbReference type="Proteomes" id="UP000182235"/>
    </source>
</evidence>
<reference evidence="2 3" key="1">
    <citation type="submission" date="2015-07" db="EMBL/GenBank/DDBJ databases">
        <title>Emmonsia species relationships and genome sequence.</title>
        <authorList>
            <consortium name="The Broad Institute Genomics Platform"/>
            <person name="Cuomo C.A."/>
            <person name="Munoz J.F."/>
            <person name="Imamovic A."/>
            <person name="Priest M.E."/>
            <person name="Young S."/>
            <person name="Clay O.K."/>
            <person name="McEwen J.G."/>
        </authorList>
    </citation>
    <scope>NUCLEOTIDE SEQUENCE [LARGE SCALE GENOMIC DNA]</scope>
    <source>
        <strain evidence="2 3">UAMH 9510</strain>
    </source>
</reference>
<feature type="region of interest" description="Disordered" evidence="1">
    <location>
        <begin position="1"/>
        <end position="30"/>
    </location>
</feature>
<name>A0A1J9PSK3_9EURO</name>
<protein>
    <submittedName>
        <fullName evidence="2">Uncharacterized protein</fullName>
    </submittedName>
</protein>
<organism evidence="2 3">
    <name type="scientific">Emergomyces pasteurianus Ep9510</name>
    <dbReference type="NCBI Taxonomy" id="1447872"/>
    <lineage>
        <taxon>Eukaryota</taxon>
        <taxon>Fungi</taxon>
        <taxon>Dikarya</taxon>
        <taxon>Ascomycota</taxon>
        <taxon>Pezizomycotina</taxon>
        <taxon>Eurotiomycetes</taxon>
        <taxon>Eurotiomycetidae</taxon>
        <taxon>Onygenales</taxon>
        <taxon>Ajellomycetaceae</taxon>
        <taxon>Emergomyces</taxon>
    </lineage>
</organism>
<dbReference type="Proteomes" id="UP000182235">
    <property type="component" value="Unassembled WGS sequence"/>
</dbReference>